<keyword evidence="2" id="KW-0503">Monooxygenase</keyword>
<dbReference type="PANTHER" id="PTHR46696:SF1">
    <property type="entry name" value="CYTOCHROME P450 YJIB-RELATED"/>
    <property type="match status" value="1"/>
</dbReference>
<proteinExistence type="inferred from homology"/>
<dbReference type="InterPro" id="IPR036396">
    <property type="entry name" value="Cyt_P450_sf"/>
</dbReference>
<evidence type="ECO:0000313" key="3">
    <source>
        <dbReference type="EMBL" id="MEQ3549756.1"/>
    </source>
</evidence>
<dbReference type="SUPFAM" id="SSF48264">
    <property type="entry name" value="Cytochrome P450"/>
    <property type="match status" value="1"/>
</dbReference>
<evidence type="ECO:0000256" key="1">
    <source>
        <dbReference type="ARBA" id="ARBA00010617"/>
    </source>
</evidence>
<keyword evidence="2" id="KW-0349">Heme</keyword>
<dbReference type="RefSeq" id="WP_349296853.1">
    <property type="nucleotide sequence ID" value="NZ_JBEDNQ010000002.1"/>
</dbReference>
<dbReference type="InterPro" id="IPR017972">
    <property type="entry name" value="Cyt_P450_CS"/>
</dbReference>
<reference evidence="3 4" key="1">
    <citation type="submission" date="2024-03" db="EMBL/GenBank/DDBJ databases">
        <title>Draft genome sequence of Pseudonocardia nematodicida JCM 31783.</title>
        <authorList>
            <person name="Butdee W."/>
            <person name="Duangmal K."/>
        </authorList>
    </citation>
    <scope>NUCLEOTIDE SEQUENCE [LARGE SCALE GENOMIC DNA]</scope>
    <source>
        <strain evidence="3 4">JCM 31783</strain>
    </source>
</reference>
<dbReference type="PRINTS" id="PR00385">
    <property type="entry name" value="P450"/>
</dbReference>
<dbReference type="EMBL" id="JBEDNQ010000002">
    <property type="protein sequence ID" value="MEQ3549756.1"/>
    <property type="molecule type" value="Genomic_DNA"/>
</dbReference>
<comment type="caution">
    <text evidence="3">The sequence shown here is derived from an EMBL/GenBank/DDBJ whole genome shotgun (WGS) entry which is preliminary data.</text>
</comment>
<protein>
    <submittedName>
        <fullName evidence="3">Cytochrome P450</fullName>
    </submittedName>
</protein>
<keyword evidence="2" id="KW-0408">Iron</keyword>
<keyword evidence="4" id="KW-1185">Reference proteome</keyword>
<dbReference type="PANTHER" id="PTHR46696">
    <property type="entry name" value="P450, PUTATIVE (EUROFUNG)-RELATED"/>
    <property type="match status" value="1"/>
</dbReference>
<accession>A0ABV1K6H6</accession>
<comment type="similarity">
    <text evidence="1 2">Belongs to the cytochrome P450 family.</text>
</comment>
<keyword evidence="2" id="KW-0479">Metal-binding</keyword>
<dbReference type="CDD" id="cd11030">
    <property type="entry name" value="CYP105-like"/>
    <property type="match status" value="1"/>
</dbReference>
<dbReference type="Pfam" id="PF00067">
    <property type="entry name" value="p450"/>
    <property type="match status" value="1"/>
</dbReference>
<dbReference type="Proteomes" id="UP001494902">
    <property type="component" value="Unassembled WGS sequence"/>
</dbReference>
<sequence>MTEEIVATEQVPVPYPIIRTCPFDVPEVLEAQREQEGLSRVRTWNGREPWLLCRHADVRTALSDPVFSTDVTAHGYPNNAPNQVETEGALFIRMDGADHALRRRTIISALTPKQAERHRPRITEIVDETLDAMVERGGPVDLVEHFALRITTTVICEILGVEHATAVRVVDAMEAVFDLGAEPADRVAANHFVLDVIRQTAREKQEAPDDSVLSRLVNVTVAKGELEFEEIVTIGRFVIGAGHETTANMIGLGALALLQNPDQLAVFRADPTAIAPSAVEELLRYLSIVQVEPSRIAVRDTEINGQPIRAGDGVVMSLFAANRDSRAFDASGVPLDELDVTRAATSHHVAFGYGPHQCVGQNLARVEMQVAWTRLFQRLPGLRLAMAEDDLEFKQAGLNYGLTRLMVDW</sequence>
<dbReference type="Gene3D" id="1.10.630.10">
    <property type="entry name" value="Cytochrome P450"/>
    <property type="match status" value="1"/>
</dbReference>
<organism evidence="3 4">
    <name type="scientific">Pseudonocardia nematodicida</name>
    <dbReference type="NCBI Taxonomy" id="1206997"/>
    <lineage>
        <taxon>Bacteria</taxon>
        <taxon>Bacillati</taxon>
        <taxon>Actinomycetota</taxon>
        <taxon>Actinomycetes</taxon>
        <taxon>Pseudonocardiales</taxon>
        <taxon>Pseudonocardiaceae</taxon>
        <taxon>Pseudonocardia</taxon>
    </lineage>
</organism>
<evidence type="ECO:0000313" key="4">
    <source>
        <dbReference type="Proteomes" id="UP001494902"/>
    </source>
</evidence>
<keyword evidence="2" id="KW-0560">Oxidoreductase</keyword>
<name>A0ABV1K6H6_9PSEU</name>
<dbReference type="PROSITE" id="PS00086">
    <property type="entry name" value="CYTOCHROME_P450"/>
    <property type="match status" value="1"/>
</dbReference>
<dbReference type="InterPro" id="IPR002397">
    <property type="entry name" value="Cyt_P450_B"/>
</dbReference>
<dbReference type="PRINTS" id="PR00359">
    <property type="entry name" value="BP450"/>
</dbReference>
<evidence type="ECO:0000256" key="2">
    <source>
        <dbReference type="RuleBase" id="RU000461"/>
    </source>
</evidence>
<dbReference type="InterPro" id="IPR001128">
    <property type="entry name" value="Cyt_P450"/>
</dbReference>
<gene>
    <name evidence="3" type="ORF">WIS52_04675</name>
</gene>